<evidence type="ECO:0000313" key="1">
    <source>
        <dbReference type="EMBL" id="CAJ0680925.1"/>
    </source>
</evidence>
<proteinExistence type="predicted"/>
<sequence length="306" mass="33851">MARKRRHNATLIDWPPRLVEDIARRRAVLFFGSSISANARSADGSRRPPTWAELLCEAANTIAADSPQLAEEVRAFVGRGDVLTAAEIVRRTLGQRRLTTLLRRQLVAPDFAPAPVHEALLALDFRITLTPNFDTLYETLATSRGMPPVAVCDYSDPTVAARVREDRNLIIKTHGSMTQPASLIFSRCDYVRARARYRAFYDLVEALLRTHTFLFVGCGIDDSDMRALLETYGAEHPEAERHYFVAAADTFSDLPASVLEDALNLHVLRYQAPAADHAALLNALQALGAAVHAARAAMRPGRRRAP</sequence>
<evidence type="ECO:0000313" key="3">
    <source>
        <dbReference type="Proteomes" id="UP001190002"/>
    </source>
</evidence>
<dbReference type="AlphaFoldDB" id="A0AAD2AK08"/>
<name>A0AAD2AK08_9RALS</name>
<dbReference type="EMBL" id="CAUDKV010000028">
    <property type="protein sequence ID" value="CAJ0896772.1"/>
    <property type="molecule type" value="Genomic_DNA"/>
</dbReference>
<reference evidence="1 4" key="1">
    <citation type="submission" date="2023-07" db="EMBL/GenBank/DDBJ databases">
        <authorList>
            <person name="Peeters C."/>
        </authorList>
    </citation>
    <scope>NUCLEOTIDE SEQUENCE</scope>
    <source>
        <strain evidence="2 4">R-77569</strain>
        <strain evidence="1">R-77591</strain>
    </source>
</reference>
<dbReference type="EMBL" id="CATVXE010000003">
    <property type="protein sequence ID" value="CAJ0680925.1"/>
    <property type="molecule type" value="Genomic_DNA"/>
</dbReference>
<accession>A0AAD2AK08</accession>
<evidence type="ECO:0000313" key="2">
    <source>
        <dbReference type="EMBL" id="CAJ0896772.1"/>
    </source>
</evidence>
<protein>
    <recommendedName>
        <fullName evidence="5">SIR2-like domain-containing protein</fullName>
    </recommendedName>
</protein>
<dbReference type="Proteomes" id="UP001190452">
    <property type="component" value="Unassembled WGS sequence"/>
</dbReference>
<dbReference type="Proteomes" id="UP001190002">
    <property type="component" value="Unassembled WGS sequence"/>
</dbReference>
<dbReference type="Pfam" id="PF13289">
    <property type="entry name" value="SIR2_2"/>
    <property type="match status" value="1"/>
</dbReference>
<gene>
    <name evidence="2" type="ORF">R77569_04632</name>
    <name evidence="1" type="ORF">R77591_01085</name>
</gene>
<organism evidence="1 3">
    <name type="scientific">Ralstonia mannitolilytica</name>
    <dbReference type="NCBI Taxonomy" id="105219"/>
    <lineage>
        <taxon>Bacteria</taxon>
        <taxon>Pseudomonadati</taxon>
        <taxon>Pseudomonadota</taxon>
        <taxon>Betaproteobacteria</taxon>
        <taxon>Burkholderiales</taxon>
        <taxon>Burkholderiaceae</taxon>
        <taxon>Ralstonia</taxon>
    </lineage>
</organism>
<dbReference type="RefSeq" id="WP_222327907.1">
    <property type="nucleotide sequence ID" value="NZ_CATVXE010000003.1"/>
</dbReference>
<evidence type="ECO:0000313" key="4">
    <source>
        <dbReference type="Proteomes" id="UP001190452"/>
    </source>
</evidence>
<keyword evidence="4" id="KW-1185">Reference proteome</keyword>
<evidence type="ECO:0008006" key="5">
    <source>
        <dbReference type="Google" id="ProtNLM"/>
    </source>
</evidence>
<comment type="caution">
    <text evidence="1">The sequence shown here is derived from an EMBL/GenBank/DDBJ whole genome shotgun (WGS) entry which is preliminary data.</text>
</comment>